<dbReference type="PROSITE" id="PS00211">
    <property type="entry name" value="ABC_TRANSPORTER_1"/>
    <property type="match status" value="1"/>
</dbReference>
<feature type="transmembrane region" description="Helical" evidence="8">
    <location>
        <begin position="44"/>
        <end position="69"/>
    </location>
</feature>
<dbReference type="InterPro" id="IPR027417">
    <property type="entry name" value="P-loop_NTPase"/>
</dbReference>
<dbReference type="OrthoDB" id="9808328at2"/>
<reference evidence="11 12" key="1">
    <citation type="submission" date="2018-05" db="EMBL/GenBank/DDBJ databases">
        <title>Genomic Encyclopedia of Type Strains, Phase IV (KMG-IV): sequencing the most valuable type-strain genomes for metagenomic binning, comparative biology and taxonomic classification.</title>
        <authorList>
            <person name="Goeker M."/>
        </authorList>
    </citation>
    <scope>NUCLEOTIDE SEQUENCE [LARGE SCALE GENOMIC DNA]</scope>
    <source>
        <strain evidence="11 12">DSM 16097</strain>
    </source>
</reference>
<feature type="transmembrane region" description="Helical" evidence="8">
    <location>
        <begin position="190"/>
        <end position="209"/>
    </location>
</feature>
<dbReference type="InterPro" id="IPR003593">
    <property type="entry name" value="AAA+_ATPase"/>
</dbReference>
<protein>
    <submittedName>
        <fullName evidence="11">ATP-binding cassette subfamily B protein</fullName>
    </submittedName>
</protein>
<keyword evidence="6 8" id="KW-0472">Membrane</keyword>
<feature type="transmembrane region" description="Helical" evidence="8">
    <location>
        <begin position="276"/>
        <end position="297"/>
    </location>
</feature>
<dbReference type="Proteomes" id="UP000245708">
    <property type="component" value="Unassembled WGS sequence"/>
</dbReference>
<evidence type="ECO:0000259" key="9">
    <source>
        <dbReference type="PROSITE" id="PS50893"/>
    </source>
</evidence>
<keyword evidence="5 8" id="KW-1133">Transmembrane helix</keyword>
<organism evidence="11 12">
    <name type="scientific">Roseicyclus mahoneyensis</name>
    <dbReference type="NCBI Taxonomy" id="164332"/>
    <lineage>
        <taxon>Bacteria</taxon>
        <taxon>Pseudomonadati</taxon>
        <taxon>Pseudomonadota</taxon>
        <taxon>Alphaproteobacteria</taxon>
        <taxon>Rhodobacterales</taxon>
        <taxon>Roseobacteraceae</taxon>
        <taxon>Roseicyclus</taxon>
    </lineage>
</organism>
<evidence type="ECO:0000256" key="8">
    <source>
        <dbReference type="SAM" id="Phobius"/>
    </source>
</evidence>
<comment type="function">
    <text evidence="7">Part of an ABC transporter complex. Transmembrane domains (TMD) form a pore in the inner membrane and the ATP-binding domain (NBD) is responsible for energy generation.</text>
</comment>
<evidence type="ECO:0000256" key="5">
    <source>
        <dbReference type="ARBA" id="ARBA00022989"/>
    </source>
</evidence>
<dbReference type="SUPFAM" id="SSF90123">
    <property type="entry name" value="ABC transporter transmembrane region"/>
    <property type="match status" value="1"/>
</dbReference>
<evidence type="ECO:0000256" key="1">
    <source>
        <dbReference type="ARBA" id="ARBA00004651"/>
    </source>
</evidence>
<dbReference type="GO" id="GO:0005886">
    <property type="term" value="C:plasma membrane"/>
    <property type="evidence" value="ECO:0007669"/>
    <property type="project" value="UniProtKB-SubCell"/>
</dbReference>
<dbReference type="InterPro" id="IPR017871">
    <property type="entry name" value="ABC_transporter-like_CS"/>
</dbReference>
<dbReference type="PANTHER" id="PTHR24221:SF203">
    <property type="entry name" value="ATP-BINDING_PERMEASE FUSION ABC TRANSPORTER-RELATED"/>
    <property type="match status" value="1"/>
</dbReference>
<dbReference type="Pfam" id="PF00664">
    <property type="entry name" value="ABC_membrane"/>
    <property type="match status" value="1"/>
</dbReference>
<feature type="transmembrane region" description="Helical" evidence="8">
    <location>
        <begin position="81"/>
        <end position="99"/>
    </location>
</feature>
<gene>
    <name evidence="11" type="ORF">C7455_106208</name>
</gene>
<evidence type="ECO:0000256" key="7">
    <source>
        <dbReference type="ARBA" id="ARBA00024725"/>
    </source>
</evidence>
<dbReference type="PANTHER" id="PTHR24221">
    <property type="entry name" value="ATP-BINDING CASSETTE SUB-FAMILY B"/>
    <property type="match status" value="1"/>
</dbReference>
<dbReference type="Gene3D" id="3.40.50.300">
    <property type="entry name" value="P-loop containing nucleotide triphosphate hydrolases"/>
    <property type="match status" value="1"/>
</dbReference>
<dbReference type="CDD" id="cd07346">
    <property type="entry name" value="ABC_6TM_exporters"/>
    <property type="match status" value="1"/>
</dbReference>
<dbReference type="InterPro" id="IPR011527">
    <property type="entry name" value="ABC1_TM_dom"/>
</dbReference>
<evidence type="ECO:0000256" key="4">
    <source>
        <dbReference type="ARBA" id="ARBA00022840"/>
    </source>
</evidence>
<keyword evidence="3" id="KW-0547">Nucleotide-binding</keyword>
<feature type="transmembrane region" description="Helical" evidence="8">
    <location>
        <begin position="157"/>
        <end position="184"/>
    </location>
</feature>
<comment type="caution">
    <text evidence="11">The sequence shown here is derived from an EMBL/GenBank/DDBJ whole genome shotgun (WGS) entry which is preliminary data.</text>
</comment>
<dbReference type="PROSITE" id="PS50929">
    <property type="entry name" value="ABC_TM1F"/>
    <property type="match status" value="1"/>
</dbReference>
<dbReference type="SMART" id="SM00382">
    <property type="entry name" value="AAA"/>
    <property type="match status" value="1"/>
</dbReference>
<dbReference type="SUPFAM" id="SSF52540">
    <property type="entry name" value="P-loop containing nucleoside triphosphate hydrolases"/>
    <property type="match status" value="1"/>
</dbReference>
<keyword evidence="2 8" id="KW-0812">Transmembrane</keyword>
<dbReference type="FunFam" id="3.40.50.300:FF:000218">
    <property type="entry name" value="Multidrug ABC transporter ATP-binding protein"/>
    <property type="match status" value="1"/>
</dbReference>
<evidence type="ECO:0000256" key="2">
    <source>
        <dbReference type="ARBA" id="ARBA00022692"/>
    </source>
</evidence>
<dbReference type="InterPro" id="IPR003439">
    <property type="entry name" value="ABC_transporter-like_ATP-bd"/>
</dbReference>
<dbReference type="GO" id="GO:0034040">
    <property type="term" value="F:ATPase-coupled lipid transmembrane transporter activity"/>
    <property type="evidence" value="ECO:0007669"/>
    <property type="project" value="TreeGrafter"/>
</dbReference>
<dbReference type="Pfam" id="PF00005">
    <property type="entry name" value="ABC_tran"/>
    <property type="match status" value="1"/>
</dbReference>
<dbReference type="EMBL" id="QGGW01000006">
    <property type="protein sequence ID" value="PWK59920.1"/>
    <property type="molecule type" value="Genomic_DNA"/>
</dbReference>
<comment type="subcellular location">
    <subcellularLocation>
        <location evidence="1">Cell membrane</location>
        <topology evidence="1">Multi-pass membrane protein</topology>
    </subcellularLocation>
</comment>
<proteinExistence type="predicted"/>
<dbReference type="GO" id="GO:0016887">
    <property type="term" value="F:ATP hydrolysis activity"/>
    <property type="evidence" value="ECO:0007669"/>
    <property type="project" value="InterPro"/>
</dbReference>
<name>A0A316GG45_9RHOB</name>
<evidence type="ECO:0000256" key="3">
    <source>
        <dbReference type="ARBA" id="ARBA00022741"/>
    </source>
</evidence>
<keyword evidence="12" id="KW-1185">Reference proteome</keyword>
<dbReference type="Gene3D" id="1.20.1560.10">
    <property type="entry name" value="ABC transporter type 1, transmembrane domain"/>
    <property type="match status" value="1"/>
</dbReference>
<dbReference type="InterPro" id="IPR039421">
    <property type="entry name" value="Type_1_exporter"/>
</dbReference>
<dbReference type="PROSITE" id="PS50893">
    <property type="entry name" value="ABC_TRANSPORTER_2"/>
    <property type="match status" value="1"/>
</dbReference>
<dbReference type="InterPro" id="IPR036640">
    <property type="entry name" value="ABC1_TM_sf"/>
</dbReference>
<sequence length="620" mass="66747">MTTMFRPILLWLADLIDGFAPAEGAPPRALWPFLRWCLAGTWPVIWVATAFSAIAGAMEVASAWLLGVVIDAALTAGPEAFFADHALLIGVYVGFYLIFRPFFFGASAAFNGIVLPPNLAPLIQSRLHRWSMGHAVSFFDNDFAGRIAQKQMQTATALVNVVTEVINAGAFAIATLVGAVVMLVAIDWRIGLMLLVWTAGYAWMIGWFMPRIRVLSKTRAAARANVTGQIVDTITNIKTVKLFGHVEYEDETAIEAMKGYRNAALDFGYLSTGFRFALMATAGILPVALVLGAVALWQVGTVTAGEIAATGAVSMRIAQMTGWVSFTLMGIYANVGEIEDGMRTLTPPHDLTDAKGAVDLPSSTGRIAFEGVSFAYGRETGGGVDGIDLVVEPGQKVGIVGASGAGKSTLVALLLRLYDTEQGRVTLDGIDVRTIKQDSLRRQIAMVTQDTAMFNRSAFDNILYGRPAASEEEVYAAAKRAESHEFIEKLIDHRGRRGYGAYLGERGVKLSGGQRQRIALARAFLKDAPVLVLDEATSALDSEVEAAIQDTLLDVMEGKTVIAIAHRLSTLSAMDRIVVLDQGRIVEDGTHDSLLTNGGLYARYWNRQSGGFIGLSDAAE</sequence>
<feature type="domain" description="ABC transmembrane type-1" evidence="10">
    <location>
        <begin position="46"/>
        <end position="333"/>
    </location>
</feature>
<accession>A0A316GG45</accession>
<keyword evidence="4 11" id="KW-0067">ATP-binding</keyword>
<evidence type="ECO:0000313" key="12">
    <source>
        <dbReference type="Proteomes" id="UP000245708"/>
    </source>
</evidence>
<dbReference type="RefSeq" id="WP_109669051.1">
    <property type="nucleotide sequence ID" value="NZ_QGGW01000006.1"/>
</dbReference>
<dbReference type="GO" id="GO:0140359">
    <property type="term" value="F:ABC-type transporter activity"/>
    <property type="evidence" value="ECO:0007669"/>
    <property type="project" value="InterPro"/>
</dbReference>
<feature type="domain" description="ABC transporter" evidence="9">
    <location>
        <begin position="367"/>
        <end position="607"/>
    </location>
</feature>
<evidence type="ECO:0000313" key="11">
    <source>
        <dbReference type="EMBL" id="PWK59920.1"/>
    </source>
</evidence>
<evidence type="ECO:0000259" key="10">
    <source>
        <dbReference type="PROSITE" id="PS50929"/>
    </source>
</evidence>
<dbReference type="GO" id="GO:0005524">
    <property type="term" value="F:ATP binding"/>
    <property type="evidence" value="ECO:0007669"/>
    <property type="project" value="UniProtKB-KW"/>
</dbReference>
<dbReference type="AlphaFoldDB" id="A0A316GG45"/>
<evidence type="ECO:0000256" key="6">
    <source>
        <dbReference type="ARBA" id="ARBA00023136"/>
    </source>
</evidence>